<comment type="caution">
    <text evidence="1">The sequence shown here is derived from an EMBL/GenBank/DDBJ whole genome shotgun (WGS) entry which is preliminary data.</text>
</comment>
<proteinExistence type="predicted"/>
<dbReference type="AlphaFoldDB" id="A0A5A7QMD4"/>
<reference evidence="2" key="1">
    <citation type="journal article" date="2019" name="Curr. Biol.">
        <title>Genome Sequence of Striga asiatica Provides Insight into the Evolution of Plant Parasitism.</title>
        <authorList>
            <person name="Yoshida S."/>
            <person name="Kim S."/>
            <person name="Wafula E.K."/>
            <person name="Tanskanen J."/>
            <person name="Kim Y.M."/>
            <person name="Honaas L."/>
            <person name="Yang Z."/>
            <person name="Spallek T."/>
            <person name="Conn C.E."/>
            <person name="Ichihashi Y."/>
            <person name="Cheong K."/>
            <person name="Cui S."/>
            <person name="Der J.P."/>
            <person name="Gundlach H."/>
            <person name="Jiao Y."/>
            <person name="Hori C."/>
            <person name="Ishida J.K."/>
            <person name="Kasahara H."/>
            <person name="Kiba T."/>
            <person name="Kim M.S."/>
            <person name="Koo N."/>
            <person name="Laohavisit A."/>
            <person name="Lee Y.H."/>
            <person name="Lumba S."/>
            <person name="McCourt P."/>
            <person name="Mortimer J.C."/>
            <person name="Mutuku J.M."/>
            <person name="Nomura T."/>
            <person name="Sasaki-Sekimoto Y."/>
            <person name="Seto Y."/>
            <person name="Wang Y."/>
            <person name="Wakatake T."/>
            <person name="Sakakibara H."/>
            <person name="Demura T."/>
            <person name="Yamaguchi S."/>
            <person name="Yoneyama K."/>
            <person name="Manabe R.I."/>
            <person name="Nelson D.C."/>
            <person name="Schulman A.H."/>
            <person name="Timko M.P."/>
            <person name="dePamphilis C.W."/>
            <person name="Choi D."/>
            <person name="Shirasu K."/>
        </authorList>
    </citation>
    <scope>NUCLEOTIDE SEQUENCE [LARGE SCALE GENOMIC DNA]</scope>
    <source>
        <strain evidence="2">cv. UVA1</strain>
    </source>
</reference>
<name>A0A5A7QMD4_STRAF</name>
<accession>A0A5A7QMD4</accession>
<gene>
    <name evidence="1" type="ORF">STAS_23079</name>
</gene>
<evidence type="ECO:0000313" key="1">
    <source>
        <dbReference type="EMBL" id="GER46078.1"/>
    </source>
</evidence>
<dbReference type="Proteomes" id="UP000325081">
    <property type="component" value="Unassembled WGS sequence"/>
</dbReference>
<protein>
    <submittedName>
        <fullName evidence="1">Transcriptional repressor NrdR</fullName>
    </submittedName>
</protein>
<dbReference type="EMBL" id="BKCP01007404">
    <property type="protein sequence ID" value="GER46078.1"/>
    <property type="molecule type" value="Genomic_DNA"/>
</dbReference>
<evidence type="ECO:0000313" key="2">
    <source>
        <dbReference type="Proteomes" id="UP000325081"/>
    </source>
</evidence>
<sequence>MYVAIPWVTVYRGRGLVKVTTPSWWYVECMELWGERATTEVDMAGGPGACQANPITFDDTNEDIDVEIGRMGEQEIPGNQFGDDAQHNPVNGAQDINVVAILHGPIAPEPDGVDFIDIDDDEELDVMKPNTDSNSCVDSD</sequence>
<organism evidence="1 2">
    <name type="scientific">Striga asiatica</name>
    <name type="common">Asiatic witchweed</name>
    <name type="synonym">Buchnera asiatica</name>
    <dbReference type="NCBI Taxonomy" id="4170"/>
    <lineage>
        <taxon>Eukaryota</taxon>
        <taxon>Viridiplantae</taxon>
        <taxon>Streptophyta</taxon>
        <taxon>Embryophyta</taxon>
        <taxon>Tracheophyta</taxon>
        <taxon>Spermatophyta</taxon>
        <taxon>Magnoliopsida</taxon>
        <taxon>eudicotyledons</taxon>
        <taxon>Gunneridae</taxon>
        <taxon>Pentapetalae</taxon>
        <taxon>asterids</taxon>
        <taxon>lamiids</taxon>
        <taxon>Lamiales</taxon>
        <taxon>Orobanchaceae</taxon>
        <taxon>Buchnereae</taxon>
        <taxon>Striga</taxon>
    </lineage>
</organism>
<keyword evidence="2" id="KW-1185">Reference proteome</keyword>